<comment type="similarity">
    <text evidence="5">Belongs to the D-isomer specific 2-hydroxyacid dehydrogenase family. GhrA subfamily.</text>
</comment>
<accession>A0A2N5E7C8</accession>
<dbReference type="CDD" id="cd12164">
    <property type="entry name" value="GDH_like_2"/>
    <property type="match status" value="1"/>
</dbReference>
<dbReference type="Gene3D" id="3.40.50.720">
    <property type="entry name" value="NAD(P)-binding Rossmann-like Domain"/>
    <property type="match status" value="2"/>
</dbReference>
<keyword evidence="1 5" id="KW-0963">Cytoplasm</keyword>
<reference evidence="7 8" key="1">
    <citation type="submission" date="2017-12" db="EMBL/GenBank/DDBJ databases">
        <title>Characterization of six clinical isolates of Enterochimera gen. nov., a novel genus of the Yersiniaciae family and the three species Enterochimera arupensis sp. nov., Enterochimera coloradensis sp. nov, and Enterochimera californica sp. nov.</title>
        <authorList>
            <person name="Rossi A."/>
            <person name="Fisher M."/>
        </authorList>
    </citation>
    <scope>NUCLEOTIDE SEQUENCE [LARGE SCALE GENOMIC DNA]</scope>
    <source>
        <strain evidence="8">2015-Iso6</strain>
    </source>
</reference>
<comment type="caution">
    <text evidence="7">The sequence shown here is derived from an EMBL/GenBank/DDBJ whole genome shotgun (WGS) entry which is preliminary data.</text>
</comment>
<dbReference type="EMBL" id="PJZF01000007">
    <property type="protein sequence ID" value="PLR37393.1"/>
    <property type="molecule type" value="Genomic_DNA"/>
</dbReference>
<dbReference type="OrthoDB" id="9787219at2"/>
<proteinExistence type="inferred from homology"/>
<dbReference type="GO" id="GO:0051287">
    <property type="term" value="F:NAD binding"/>
    <property type="evidence" value="ECO:0007669"/>
    <property type="project" value="InterPro"/>
</dbReference>
<dbReference type="InterPro" id="IPR006140">
    <property type="entry name" value="D-isomer_DH_NAD-bd"/>
</dbReference>
<dbReference type="PANTHER" id="PTHR43333:SF1">
    <property type="entry name" value="D-ISOMER SPECIFIC 2-HYDROXYACID DEHYDROGENASE NAD-BINDING DOMAIN-CONTAINING PROTEIN"/>
    <property type="match status" value="1"/>
</dbReference>
<evidence type="ECO:0000313" key="8">
    <source>
        <dbReference type="Proteomes" id="UP000234240"/>
    </source>
</evidence>
<organism evidence="7 8">
    <name type="scientific">Chimaeribacter californicus</name>
    <dbReference type="NCBI Taxonomy" id="2060067"/>
    <lineage>
        <taxon>Bacteria</taxon>
        <taxon>Pseudomonadati</taxon>
        <taxon>Pseudomonadota</taxon>
        <taxon>Gammaproteobacteria</taxon>
        <taxon>Enterobacterales</taxon>
        <taxon>Yersiniaceae</taxon>
        <taxon>Chimaeribacter</taxon>
    </lineage>
</organism>
<dbReference type="RefSeq" id="WP_101816124.1">
    <property type="nucleotide sequence ID" value="NZ_PJZF01000007.1"/>
</dbReference>
<comment type="catalytic activity">
    <reaction evidence="5">
        <text>(R)-glycerate + NAD(+) = 3-hydroxypyruvate + NADH + H(+)</text>
        <dbReference type="Rhea" id="RHEA:17905"/>
        <dbReference type="ChEBI" id="CHEBI:15378"/>
        <dbReference type="ChEBI" id="CHEBI:16659"/>
        <dbReference type="ChEBI" id="CHEBI:17180"/>
        <dbReference type="ChEBI" id="CHEBI:57540"/>
        <dbReference type="ChEBI" id="CHEBI:57945"/>
        <dbReference type="EC" id="1.1.1.81"/>
    </reaction>
</comment>
<dbReference type="NCBIfam" id="NF012013">
    <property type="entry name" value="PRK15469.1"/>
    <property type="match status" value="1"/>
</dbReference>
<dbReference type="PANTHER" id="PTHR43333">
    <property type="entry name" value="2-HACID_DH_C DOMAIN-CONTAINING PROTEIN"/>
    <property type="match status" value="1"/>
</dbReference>
<dbReference type="AlphaFoldDB" id="A0A2N5E7C8"/>
<dbReference type="Pfam" id="PF02826">
    <property type="entry name" value="2-Hacid_dh_C"/>
    <property type="match status" value="1"/>
</dbReference>
<dbReference type="InterPro" id="IPR023514">
    <property type="entry name" value="GhrA_Enterobacterales"/>
</dbReference>
<keyword evidence="2 5" id="KW-0521">NADP</keyword>
<evidence type="ECO:0000256" key="2">
    <source>
        <dbReference type="ARBA" id="ARBA00022857"/>
    </source>
</evidence>
<dbReference type="InterPro" id="IPR036291">
    <property type="entry name" value="NAD(P)-bd_dom_sf"/>
</dbReference>
<evidence type="ECO:0000256" key="1">
    <source>
        <dbReference type="ARBA" id="ARBA00022490"/>
    </source>
</evidence>
<dbReference type="GO" id="GO:0030267">
    <property type="term" value="F:glyoxylate reductase (NADPH) activity"/>
    <property type="evidence" value="ECO:0007669"/>
    <property type="project" value="UniProtKB-UniRule"/>
</dbReference>
<dbReference type="HAMAP" id="MF_01666">
    <property type="entry name" value="2_Hacid_dh_C_GhrA"/>
    <property type="match status" value="1"/>
</dbReference>
<comment type="catalytic activity">
    <reaction evidence="5">
        <text>glycolate + NADP(+) = glyoxylate + NADPH + H(+)</text>
        <dbReference type="Rhea" id="RHEA:10992"/>
        <dbReference type="ChEBI" id="CHEBI:15378"/>
        <dbReference type="ChEBI" id="CHEBI:29805"/>
        <dbReference type="ChEBI" id="CHEBI:36655"/>
        <dbReference type="ChEBI" id="CHEBI:57783"/>
        <dbReference type="ChEBI" id="CHEBI:58349"/>
        <dbReference type="EC" id="1.1.1.79"/>
    </reaction>
</comment>
<feature type="active site" evidence="5">
    <location>
        <position position="228"/>
    </location>
</feature>
<protein>
    <recommendedName>
        <fullName evidence="5">Glyoxylate/hydroxypyruvate reductase A</fullName>
        <ecNumber evidence="5">1.1.1.79</ecNumber>
        <ecNumber evidence="5">1.1.1.81</ecNumber>
    </recommendedName>
    <alternativeName>
        <fullName evidence="5">2-ketoacid reductase</fullName>
    </alternativeName>
</protein>
<dbReference type="GO" id="GO:0005737">
    <property type="term" value="C:cytoplasm"/>
    <property type="evidence" value="ECO:0007669"/>
    <property type="project" value="UniProtKB-SubCell"/>
</dbReference>
<dbReference type="SUPFAM" id="SSF51735">
    <property type="entry name" value="NAD(P)-binding Rossmann-fold domains"/>
    <property type="match status" value="1"/>
</dbReference>
<evidence type="ECO:0000256" key="4">
    <source>
        <dbReference type="ARBA" id="ARBA00023027"/>
    </source>
</evidence>
<comment type="subcellular location">
    <subcellularLocation>
        <location evidence="5">Cytoplasm</location>
    </subcellularLocation>
</comment>
<gene>
    <name evidence="5" type="primary">ghrA</name>
    <name evidence="7" type="ORF">CYR55_10710</name>
</gene>
<sequence>MNILFYHPTFNSQTWIAGLAQRLPEAQVRVWQPGDDAPADYALVWQPPREMLASRSGLKGIFALGAGVDAILAQEQQAPGTLPAGVPLLRLEDTGMGQQMQEYVLAYVLRFFRRMDEYQLQQQQKQWQPLKPHRQETFPIGIMGAGVLGQQVAQALVGLGFTVRCWSRSPKQIEGVGSFHGRDNLPAFLKGTRLLINLLPNTPETVGILDLALMKQLAPQAYLINAARGAHLKEGDLLTALEQGQVAAAALDVFADEPLARMHPFWSHPRVTVTPHIAAVTLPAQAMDQIVANIRAIEQGKTPAGLVDRDRGY</sequence>
<evidence type="ECO:0000313" key="7">
    <source>
        <dbReference type="EMBL" id="PLR37393.1"/>
    </source>
</evidence>
<dbReference type="GO" id="GO:0008465">
    <property type="term" value="F:hydroxypyruvate reductase (NADH) activity"/>
    <property type="evidence" value="ECO:0007669"/>
    <property type="project" value="RHEA"/>
</dbReference>
<dbReference type="EC" id="1.1.1.81" evidence="5"/>
<evidence type="ECO:0000256" key="3">
    <source>
        <dbReference type="ARBA" id="ARBA00023002"/>
    </source>
</evidence>
<dbReference type="GO" id="GO:0120509">
    <property type="term" value="F:hydroxypyruvate reductase (NADPH) activity"/>
    <property type="evidence" value="ECO:0007669"/>
    <property type="project" value="RHEA"/>
</dbReference>
<feature type="domain" description="D-isomer specific 2-hydroxyacid dehydrogenase NAD-binding" evidence="6">
    <location>
        <begin position="105"/>
        <end position="278"/>
    </location>
</feature>
<dbReference type="EC" id="1.1.1.79" evidence="5"/>
<dbReference type="Proteomes" id="UP000234240">
    <property type="component" value="Unassembled WGS sequence"/>
</dbReference>
<feature type="active site" description="Proton donor" evidence="5">
    <location>
        <position position="276"/>
    </location>
</feature>
<name>A0A2N5E7C8_9GAMM</name>
<keyword evidence="8" id="KW-1185">Reference proteome</keyword>
<keyword evidence="3 5" id="KW-0560">Oxidoreductase</keyword>
<comment type="function">
    <text evidence="5">Catalyzes the NADPH-dependent reduction of glyoxylate and hydroxypyruvate into glycolate and glycerate, respectively.</text>
</comment>
<evidence type="ECO:0000256" key="5">
    <source>
        <dbReference type="HAMAP-Rule" id="MF_01666"/>
    </source>
</evidence>
<comment type="catalytic activity">
    <reaction evidence="5">
        <text>(R)-glycerate + NADP(+) = 3-hydroxypyruvate + NADPH + H(+)</text>
        <dbReference type="Rhea" id="RHEA:18657"/>
        <dbReference type="ChEBI" id="CHEBI:15378"/>
        <dbReference type="ChEBI" id="CHEBI:16659"/>
        <dbReference type="ChEBI" id="CHEBI:17180"/>
        <dbReference type="ChEBI" id="CHEBI:57783"/>
        <dbReference type="ChEBI" id="CHEBI:58349"/>
        <dbReference type="EC" id="1.1.1.81"/>
    </reaction>
</comment>
<keyword evidence="7" id="KW-0670">Pyruvate</keyword>
<evidence type="ECO:0000259" key="6">
    <source>
        <dbReference type="Pfam" id="PF02826"/>
    </source>
</evidence>
<keyword evidence="4 5" id="KW-0520">NAD</keyword>